<accession>C9YEH5</accession>
<feature type="region of interest" description="Disordered" evidence="1">
    <location>
        <begin position="301"/>
        <end position="352"/>
    </location>
</feature>
<dbReference type="CDD" id="cd17470">
    <property type="entry name" value="T3SS_Flik_C"/>
    <property type="match status" value="1"/>
</dbReference>
<name>C9YEH5_CURXX</name>
<dbReference type="PANTHER" id="PTHR37533">
    <property type="entry name" value="FLAGELLAR HOOK-LENGTH CONTROL PROTEIN"/>
    <property type="match status" value="1"/>
</dbReference>
<reference evidence="3" key="1">
    <citation type="journal article" date="2010" name="Nature">
        <title>The Dynamic genome of Hydra.</title>
        <authorList>
            <person name="Chapman J.A."/>
            <person name="Kirkness E.F."/>
            <person name="Simakov O."/>
            <person name="Hampson S.E."/>
            <person name="Mitros T."/>
            <person name="Weinmaier T."/>
            <person name="Rattei T."/>
            <person name="Balasubramanian P.G."/>
            <person name="Borman J."/>
            <person name="Busam D."/>
            <person name="Disbennett K."/>
            <person name="Pfannkoch C."/>
            <person name="Sumin N."/>
            <person name="Sutton G."/>
            <person name="Viswanathan L."/>
            <person name="Walenz B."/>
            <person name="Goodstein D.M."/>
            <person name="Hellsten U."/>
            <person name="Kawashima T."/>
            <person name="Prochnik S.E."/>
            <person name="Putnam N.H."/>
            <person name="Shu S."/>
            <person name="Blumberg B."/>
            <person name="Dana C.E."/>
            <person name="Gee L."/>
            <person name="Kibler D.F."/>
            <person name="Law L."/>
            <person name="Lindgens D."/>
            <person name="Martinez D.E."/>
            <person name="Peng J."/>
            <person name="Wigge P.A."/>
            <person name="Bertulat B."/>
            <person name="Guder C."/>
            <person name="Nakamura Y."/>
            <person name="Ozbek S."/>
            <person name="Watanabe H."/>
            <person name="Khalturin K."/>
            <person name="Hemmrich G."/>
            <person name="Franke A."/>
            <person name="Augustin R."/>
            <person name="Fraune S."/>
            <person name="Hayakawa E."/>
            <person name="Hayakawa S."/>
            <person name="Hirose M."/>
            <person name="Hwang J."/>
            <person name="Ikeo K."/>
            <person name="Nishimiya-Fujisawa C."/>
            <person name="Ogura A."/>
            <person name="Takahashi T."/>
            <person name="Steinmetz P.R."/>
            <person name="Zhang X."/>
            <person name="Aufschnaiter R."/>
            <person name="Eder M.K."/>
            <person name="Gorny A.K."/>
            <person name="Salvenmoser W."/>
            <person name="Heimberg A.M."/>
            <person name="Wheeler B.M."/>
            <person name="Peterson K.J."/>
            <person name="Boettger A."/>
            <person name="Tischler P."/>
            <person name="Wolf A."/>
            <person name="Gojobori T."/>
            <person name="Remington K.A."/>
            <person name="Strausberg R.L."/>
            <person name="Venter J."/>
            <person name="Technau U."/>
            <person name="Hobmayer B."/>
            <person name="Bosch T.C."/>
            <person name="Holstein T.W."/>
            <person name="Fujisawa T."/>
            <person name="Bode H.R."/>
            <person name="David C.N."/>
            <person name="Rokhsar D.S."/>
            <person name="Steele R.E."/>
        </authorList>
    </citation>
    <scope>NUCLEOTIDE SEQUENCE</scope>
</reference>
<dbReference type="EMBL" id="FN543107">
    <property type="protein sequence ID" value="CBA31976.1"/>
    <property type="molecule type" value="Genomic_DNA"/>
</dbReference>
<dbReference type="InterPro" id="IPR021136">
    <property type="entry name" value="Flagellar_hook_control-like_C"/>
</dbReference>
<organism evidence="3">
    <name type="scientific">Curvibacter symbiont subsp. Hydra magnipapillata</name>
    <dbReference type="NCBI Taxonomy" id="667019"/>
    <lineage>
        <taxon>Bacteria</taxon>
        <taxon>Pseudomonadati</taxon>
        <taxon>Pseudomonadota</taxon>
        <taxon>Betaproteobacteria</taxon>
        <taxon>Burkholderiales</taxon>
        <taxon>Comamonadaceae</taxon>
        <taxon>Curvibacter</taxon>
    </lineage>
</organism>
<sequence>MAALACAQEVAPVAVDATIAPAVDPATNVLVVTDPALLQEKPLDGVSGILPDPALLLAQVAAVPVTVAPLPAEIARGKSGSVAGRDGALPLQAALDSAPGKPLNTPQAKSGKVALDAAAQAAQPELADASTANASAAAIAAASKEATPERIHKFVQELTASLTKAPEVSTLALGSSRERSQELQAGPRVSSNEVSAQNWVAPQGAGGAMGVDGVVAGAATASADGQYAEQVSYWISQDVQKAEMTLDGLGANPVEVSISMQGKEATVVFRSDEALTREALANASSQLQDAMSRQGVVLSGVSVGTSNSGDSQRQGSGGKPSGWKVGTVEAAAEPAPSISRTGSSGRSIDLFV</sequence>
<feature type="domain" description="Flagellar hook-length control protein-like C-terminal" evidence="2">
    <location>
        <begin position="229"/>
        <end position="310"/>
    </location>
</feature>
<proteinExistence type="predicted"/>
<evidence type="ECO:0000256" key="1">
    <source>
        <dbReference type="SAM" id="MobiDB-lite"/>
    </source>
</evidence>
<dbReference type="AlphaFoldDB" id="C9YEH5"/>
<gene>
    <name evidence="3" type="ORF">Csp_D29810</name>
</gene>
<dbReference type="InterPro" id="IPR038610">
    <property type="entry name" value="FliK-like_C_sf"/>
</dbReference>
<protein>
    <recommendedName>
        <fullName evidence="2">Flagellar hook-length control protein-like C-terminal domain-containing protein</fullName>
    </recommendedName>
</protein>
<feature type="region of interest" description="Disordered" evidence="1">
    <location>
        <begin position="171"/>
        <end position="191"/>
    </location>
</feature>
<dbReference type="InterPro" id="IPR052563">
    <property type="entry name" value="FliK"/>
</dbReference>
<dbReference type="Pfam" id="PF02120">
    <property type="entry name" value="Flg_hook"/>
    <property type="match status" value="1"/>
</dbReference>
<evidence type="ECO:0000313" key="3">
    <source>
        <dbReference type="EMBL" id="CBA31976.1"/>
    </source>
</evidence>
<evidence type="ECO:0000259" key="2">
    <source>
        <dbReference type="Pfam" id="PF02120"/>
    </source>
</evidence>
<feature type="compositionally biased region" description="Low complexity" evidence="1">
    <location>
        <begin position="337"/>
        <end position="352"/>
    </location>
</feature>
<dbReference type="Gene3D" id="3.30.750.140">
    <property type="match status" value="1"/>
</dbReference>
<dbReference type="PANTHER" id="PTHR37533:SF2">
    <property type="entry name" value="FLAGELLAR HOOK-LENGTH CONTROL PROTEIN"/>
    <property type="match status" value="1"/>
</dbReference>